<proteinExistence type="predicted"/>
<dbReference type="RefSeq" id="WP_142042299.1">
    <property type="nucleotide sequence ID" value="NZ_JBHTGS010000004.1"/>
</dbReference>
<reference evidence="2 3" key="1">
    <citation type="submission" date="2019-06" db="EMBL/GenBank/DDBJ databases">
        <title>Sequencing the genomes of 1000 actinobacteria strains.</title>
        <authorList>
            <person name="Klenk H.-P."/>
        </authorList>
    </citation>
    <scope>NUCLEOTIDE SEQUENCE [LARGE SCALE GENOMIC DNA]</scope>
    <source>
        <strain evidence="2 3">DSM 45928</strain>
    </source>
</reference>
<feature type="region of interest" description="Disordered" evidence="1">
    <location>
        <begin position="50"/>
        <end position="88"/>
    </location>
</feature>
<comment type="caution">
    <text evidence="2">The sequence shown here is derived from an EMBL/GenBank/DDBJ whole genome shotgun (WGS) entry which is preliminary data.</text>
</comment>
<accession>A0A543B0C0</accession>
<gene>
    <name evidence="2" type="ORF">FB566_3792</name>
</gene>
<evidence type="ECO:0000313" key="3">
    <source>
        <dbReference type="Proteomes" id="UP000317043"/>
    </source>
</evidence>
<evidence type="ECO:0000313" key="2">
    <source>
        <dbReference type="EMBL" id="TQL78210.1"/>
    </source>
</evidence>
<dbReference type="Proteomes" id="UP000317043">
    <property type="component" value="Unassembled WGS sequence"/>
</dbReference>
<name>A0A543B0C0_9ACTN</name>
<dbReference type="AlphaFoldDB" id="A0A543B0C0"/>
<organism evidence="2 3">
    <name type="scientific">Stackebrandtia endophytica</name>
    <dbReference type="NCBI Taxonomy" id="1496996"/>
    <lineage>
        <taxon>Bacteria</taxon>
        <taxon>Bacillati</taxon>
        <taxon>Actinomycetota</taxon>
        <taxon>Actinomycetes</taxon>
        <taxon>Glycomycetales</taxon>
        <taxon>Glycomycetaceae</taxon>
        <taxon>Stackebrandtia</taxon>
    </lineage>
</organism>
<dbReference type="InParanoid" id="A0A543B0C0"/>
<sequence>MRSSHPQPLPIFKRTELFPLSAEPGYRLINMNTPGTVRPFVLTLAVSSPPVMKKHDTPKSVSRFNTRQPTSKDGSVITDIHTDETEDS</sequence>
<evidence type="ECO:0000256" key="1">
    <source>
        <dbReference type="SAM" id="MobiDB-lite"/>
    </source>
</evidence>
<feature type="compositionally biased region" description="Polar residues" evidence="1">
    <location>
        <begin position="59"/>
        <end position="73"/>
    </location>
</feature>
<keyword evidence="3" id="KW-1185">Reference proteome</keyword>
<protein>
    <submittedName>
        <fullName evidence="2">Uncharacterized protein</fullName>
    </submittedName>
</protein>
<dbReference type="EMBL" id="VFOW01000001">
    <property type="protein sequence ID" value="TQL78210.1"/>
    <property type="molecule type" value="Genomic_DNA"/>
</dbReference>